<dbReference type="PANTHER" id="PTHR47266">
    <property type="entry name" value="ENDONUCLEASE-RELATED"/>
    <property type="match status" value="1"/>
</dbReference>
<dbReference type="EMBL" id="LXQA010004566">
    <property type="protein sequence ID" value="MCH83042.1"/>
    <property type="molecule type" value="Genomic_DNA"/>
</dbReference>
<evidence type="ECO:0000313" key="2">
    <source>
        <dbReference type="EMBL" id="MCH83042.1"/>
    </source>
</evidence>
<dbReference type="InterPro" id="IPR036397">
    <property type="entry name" value="RNaseH_sf"/>
</dbReference>
<dbReference type="GO" id="GO:0015074">
    <property type="term" value="P:DNA integration"/>
    <property type="evidence" value="ECO:0007669"/>
    <property type="project" value="InterPro"/>
</dbReference>
<dbReference type="InterPro" id="IPR012337">
    <property type="entry name" value="RNaseH-like_sf"/>
</dbReference>
<dbReference type="PROSITE" id="PS50994">
    <property type="entry name" value="INTEGRASE"/>
    <property type="match status" value="1"/>
</dbReference>
<dbReference type="Proteomes" id="UP000265520">
    <property type="component" value="Unassembled WGS sequence"/>
</dbReference>
<dbReference type="Gene3D" id="1.10.340.70">
    <property type="match status" value="1"/>
</dbReference>
<dbReference type="SUPFAM" id="SSF53098">
    <property type="entry name" value="Ribonuclease H-like"/>
    <property type="match status" value="1"/>
</dbReference>
<dbReference type="FunFam" id="3.30.420.10:FF:000032">
    <property type="entry name" value="Retrovirus-related Pol polyprotein from transposon 297-like Protein"/>
    <property type="match status" value="1"/>
</dbReference>
<dbReference type="Pfam" id="PF00665">
    <property type="entry name" value="rve"/>
    <property type="match status" value="1"/>
</dbReference>
<evidence type="ECO:0000259" key="1">
    <source>
        <dbReference type="PROSITE" id="PS50994"/>
    </source>
</evidence>
<sequence length="408" mass="47745">WQQRKKFFRDARSYWWDDPYLYKEGEDGIMRRCVAREEARSIMWHCHGSVYGGHHDKSRTAAKILQCGFWWPTLFQDCEQFVKHCDKCQRTGNISKRNEMPQKGILEIEPFDCWGIDFMGPFPPSDNKLYILVCIDYVTKWVEAVACPANDARTVINFLQKNIFSRFGVPRILISDGGTHFLNKYLESVLQKYGVKHKVSTPYHPQTCGQVEVSNRKLKQILEKTVATSRKDWSKKLDDALWAYRTAFKTHLGMSPYQMVYGKACHLPVELEHKAIWATKELNMDEELAGKARLVKLHELEEMRLRAYDNVVIYKEKTKRFHDQKIRKKEFFPNQKVLVYNSRFKFTAGKLRSKWTGPYMVTKVSPYGAVELLDPKTSLTFQVNGHRLKIYTGGEIPSQKDILYVTDT</sequence>
<dbReference type="Gene3D" id="3.30.420.10">
    <property type="entry name" value="Ribonuclease H-like superfamily/Ribonuclease H"/>
    <property type="match status" value="1"/>
</dbReference>
<reference evidence="2 3" key="1">
    <citation type="journal article" date="2018" name="Front. Plant Sci.">
        <title>Red Clover (Trifolium pratense) and Zigzag Clover (T. medium) - A Picture of Genomic Similarities and Differences.</title>
        <authorList>
            <person name="Dluhosova J."/>
            <person name="Istvanek J."/>
            <person name="Nedelnik J."/>
            <person name="Repkova J."/>
        </authorList>
    </citation>
    <scope>NUCLEOTIDE SEQUENCE [LARGE SCALE GENOMIC DNA]</scope>
    <source>
        <strain evidence="3">cv. 10/8</strain>
        <tissue evidence="2">Leaf</tissue>
    </source>
</reference>
<feature type="domain" description="Integrase catalytic" evidence="1">
    <location>
        <begin position="106"/>
        <end position="264"/>
    </location>
</feature>
<name>A0A392M6G4_9FABA</name>
<evidence type="ECO:0000313" key="3">
    <source>
        <dbReference type="Proteomes" id="UP000265520"/>
    </source>
</evidence>
<organism evidence="2 3">
    <name type="scientific">Trifolium medium</name>
    <dbReference type="NCBI Taxonomy" id="97028"/>
    <lineage>
        <taxon>Eukaryota</taxon>
        <taxon>Viridiplantae</taxon>
        <taxon>Streptophyta</taxon>
        <taxon>Embryophyta</taxon>
        <taxon>Tracheophyta</taxon>
        <taxon>Spermatophyta</taxon>
        <taxon>Magnoliopsida</taxon>
        <taxon>eudicotyledons</taxon>
        <taxon>Gunneridae</taxon>
        <taxon>Pentapetalae</taxon>
        <taxon>rosids</taxon>
        <taxon>fabids</taxon>
        <taxon>Fabales</taxon>
        <taxon>Fabaceae</taxon>
        <taxon>Papilionoideae</taxon>
        <taxon>50 kb inversion clade</taxon>
        <taxon>NPAAA clade</taxon>
        <taxon>Hologalegina</taxon>
        <taxon>IRL clade</taxon>
        <taxon>Trifolieae</taxon>
        <taxon>Trifolium</taxon>
    </lineage>
</organism>
<dbReference type="InterPro" id="IPR041588">
    <property type="entry name" value="Integrase_H2C2"/>
</dbReference>
<comment type="caution">
    <text evidence="2">The sequence shown here is derived from an EMBL/GenBank/DDBJ whole genome shotgun (WGS) entry which is preliminary data.</text>
</comment>
<keyword evidence="3" id="KW-1185">Reference proteome</keyword>
<gene>
    <name evidence="2" type="ORF">A2U01_0003856</name>
</gene>
<dbReference type="AlphaFoldDB" id="A0A392M6G4"/>
<dbReference type="Pfam" id="PF17921">
    <property type="entry name" value="Integrase_H2C2"/>
    <property type="match status" value="1"/>
</dbReference>
<feature type="non-terminal residue" evidence="2">
    <location>
        <position position="1"/>
    </location>
</feature>
<dbReference type="InterPro" id="IPR001584">
    <property type="entry name" value="Integrase_cat-core"/>
</dbReference>
<accession>A0A392M6G4</accession>
<protein>
    <submittedName>
        <fullName evidence="2">Protein NYNRIN-like</fullName>
    </submittedName>
</protein>
<proteinExistence type="predicted"/>
<dbReference type="GO" id="GO:0003676">
    <property type="term" value="F:nucleic acid binding"/>
    <property type="evidence" value="ECO:0007669"/>
    <property type="project" value="InterPro"/>
</dbReference>
<dbReference type="InterPro" id="IPR052160">
    <property type="entry name" value="Gypsy_RT_Integrase-like"/>
</dbReference>